<dbReference type="InterPro" id="IPR013216">
    <property type="entry name" value="Methyltransf_11"/>
</dbReference>
<dbReference type="CDD" id="cd02440">
    <property type="entry name" value="AdoMet_MTases"/>
    <property type="match status" value="1"/>
</dbReference>
<feature type="domain" description="Methyltransferase type 11" evidence="1">
    <location>
        <begin position="48"/>
        <end position="150"/>
    </location>
</feature>
<sequence>MDHWNQYWNSPGVLNSFAEGESNEGYRGTVHKTWQSLLSDLNKGSRILDLGCGNGGLALLATEVSDAENKSFKIEAADAASIDPVQQFQQQPAIAKKLEKITFHSDMPAEQLKFEDGSLDAVVSQFGFEYSDSKKSITEINRVLKKGGVFGAVCHNSNSAITEECRAGAEFIDHLLNHTPVFPLTEVILTLAEQAIPQLGDKGFQEYKIYRVQRNSVMWIIQTLRKQFNSAGHKVWLDEVEGRIQTVFNNLDSKHLTDIRRFLGFHYEQLNGQQKRIQEQANVALSEKDIEQLTSEFKTHGLNLNATEIALEEGVTGWLLTATK</sequence>
<gene>
    <name evidence="2" type="ORF">CWI78_09705</name>
</gene>
<name>A0A432YUW6_9GAMM</name>
<evidence type="ECO:0000313" key="3">
    <source>
        <dbReference type="Proteomes" id="UP000288058"/>
    </source>
</evidence>
<dbReference type="Pfam" id="PF08241">
    <property type="entry name" value="Methyltransf_11"/>
    <property type="match status" value="1"/>
</dbReference>
<dbReference type="GO" id="GO:0008757">
    <property type="term" value="F:S-adenosylmethionine-dependent methyltransferase activity"/>
    <property type="evidence" value="ECO:0007669"/>
    <property type="project" value="InterPro"/>
</dbReference>
<dbReference type="RefSeq" id="WP_126782613.1">
    <property type="nucleotide sequence ID" value="NZ_PIQC01000007.1"/>
</dbReference>
<dbReference type="Gene3D" id="3.40.50.150">
    <property type="entry name" value="Vaccinia Virus protein VP39"/>
    <property type="match status" value="1"/>
</dbReference>
<dbReference type="PANTHER" id="PTHR43591:SF24">
    <property type="entry name" value="2-METHOXY-6-POLYPRENYL-1,4-BENZOQUINOL METHYLASE, MITOCHONDRIAL"/>
    <property type="match status" value="1"/>
</dbReference>
<keyword evidence="3" id="KW-1185">Reference proteome</keyword>
<evidence type="ECO:0000313" key="2">
    <source>
        <dbReference type="EMBL" id="RUO67124.1"/>
    </source>
</evidence>
<reference evidence="3" key="1">
    <citation type="journal article" date="2018" name="Front. Microbiol.">
        <title>Genome-Based Analysis Reveals the Taxonomy and Diversity of the Family Idiomarinaceae.</title>
        <authorList>
            <person name="Liu Y."/>
            <person name="Lai Q."/>
            <person name="Shao Z."/>
        </authorList>
    </citation>
    <scope>NUCLEOTIDE SEQUENCE [LARGE SCALE GENOMIC DNA]</scope>
    <source>
        <strain evidence="3">R22</strain>
    </source>
</reference>
<dbReference type="PANTHER" id="PTHR43591">
    <property type="entry name" value="METHYLTRANSFERASE"/>
    <property type="match status" value="1"/>
</dbReference>
<dbReference type="SUPFAM" id="SSF53335">
    <property type="entry name" value="S-adenosyl-L-methionine-dependent methyltransferases"/>
    <property type="match status" value="1"/>
</dbReference>
<dbReference type="Proteomes" id="UP000288058">
    <property type="component" value="Unassembled WGS sequence"/>
</dbReference>
<comment type="caution">
    <text evidence="2">The sequence shown here is derived from an EMBL/GenBank/DDBJ whole genome shotgun (WGS) entry which is preliminary data.</text>
</comment>
<accession>A0A432YUW6</accession>
<dbReference type="OrthoDB" id="5974463at2"/>
<organism evidence="2 3">
    <name type="scientific">Idiomarina ramblicola</name>
    <dbReference type="NCBI Taxonomy" id="263724"/>
    <lineage>
        <taxon>Bacteria</taxon>
        <taxon>Pseudomonadati</taxon>
        <taxon>Pseudomonadota</taxon>
        <taxon>Gammaproteobacteria</taxon>
        <taxon>Alteromonadales</taxon>
        <taxon>Idiomarinaceae</taxon>
        <taxon>Idiomarina</taxon>
    </lineage>
</organism>
<dbReference type="InterPro" id="IPR029063">
    <property type="entry name" value="SAM-dependent_MTases_sf"/>
</dbReference>
<evidence type="ECO:0000259" key="1">
    <source>
        <dbReference type="Pfam" id="PF08241"/>
    </source>
</evidence>
<protein>
    <recommendedName>
        <fullName evidence="1">Methyltransferase type 11 domain-containing protein</fullName>
    </recommendedName>
</protein>
<dbReference type="AlphaFoldDB" id="A0A432YUW6"/>
<proteinExistence type="predicted"/>
<dbReference type="EMBL" id="PIQC01000007">
    <property type="protein sequence ID" value="RUO67124.1"/>
    <property type="molecule type" value="Genomic_DNA"/>
</dbReference>